<reference evidence="2" key="1">
    <citation type="journal article" date="2021" name="PeerJ">
        <title>Extensive microbial diversity within the chicken gut microbiome revealed by metagenomics and culture.</title>
        <authorList>
            <person name="Gilroy R."/>
            <person name="Ravi A."/>
            <person name="Getino M."/>
            <person name="Pursley I."/>
            <person name="Horton D.L."/>
            <person name="Alikhan N.F."/>
            <person name="Baker D."/>
            <person name="Gharbi K."/>
            <person name="Hall N."/>
            <person name="Watson M."/>
            <person name="Adriaenssens E.M."/>
            <person name="Foster-Nyarko E."/>
            <person name="Jarju S."/>
            <person name="Secka A."/>
            <person name="Antonio M."/>
            <person name="Oren A."/>
            <person name="Chaudhuri R.R."/>
            <person name="La Ragione R."/>
            <person name="Hildebrand F."/>
            <person name="Pallen M.J."/>
        </authorList>
    </citation>
    <scope>NUCLEOTIDE SEQUENCE</scope>
    <source>
        <strain evidence="2">CHK196-7946</strain>
    </source>
</reference>
<evidence type="ECO:0000313" key="3">
    <source>
        <dbReference type="Proteomes" id="UP000823902"/>
    </source>
</evidence>
<dbReference type="SUPFAM" id="SSF53474">
    <property type="entry name" value="alpha/beta-Hydrolases"/>
    <property type="match status" value="1"/>
</dbReference>
<dbReference type="EMBL" id="DWVY01000055">
    <property type="protein sequence ID" value="HJC75415.1"/>
    <property type="molecule type" value="Genomic_DNA"/>
</dbReference>
<protein>
    <submittedName>
        <fullName evidence="2">Alpha/beta hydrolase</fullName>
    </submittedName>
</protein>
<gene>
    <name evidence="2" type="ORF">H9697_10815</name>
</gene>
<accession>A0A9D2TM57</accession>
<name>A0A9D2TM57_9FIRM</name>
<dbReference type="PANTHER" id="PTHR46438">
    <property type="entry name" value="ALPHA/BETA-HYDROLASES SUPERFAMILY PROTEIN"/>
    <property type="match status" value="1"/>
</dbReference>
<evidence type="ECO:0000259" key="1">
    <source>
        <dbReference type="Pfam" id="PF12697"/>
    </source>
</evidence>
<feature type="domain" description="AB hydrolase-1" evidence="1">
    <location>
        <begin position="48"/>
        <end position="294"/>
    </location>
</feature>
<dbReference type="GO" id="GO:0016787">
    <property type="term" value="F:hydrolase activity"/>
    <property type="evidence" value="ECO:0007669"/>
    <property type="project" value="UniProtKB-KW"/>
</dbReference>
<reference evidence="2" key="2">
    <citation type="submission" date="2021-04" db="EMBL/GenBank/DDBJ databases">
        <authorList>
            <person name="Gilroy R."/>
        </authorList>
    </citation>
    <scope>NUCLEOTIDE SEQUENCE</scope>
    <source>
        <strain evidence="2">CHK196-7946</strain>
    </source>
</reference>
<dbReference type="AlphaFoldDB" id="A0A9D2TM57"/>
<sequence length="304" mass="34833">MIGTMHVINRVITYIATAENYLDKDSYEYYNWRFGKIAYKKKGKGSPVLLVHNFDVCSSSDEWKNIEKELTKTNTVYSIDLLGCGCSDHPALTYTNFLYVQLITDFIKHIIGEKTDIIVSGDSSSFVLMASANDETIINRIIMINPQNLISLAKVPTKRTKLIKHLIFTPIIGTFIYNMKINKRTISHKFALSYYYDQNTISEKDILTCFESSHKDKGHSRYLYACQKSRYTNANILFCLSKLNNSIFIISGNGNPENALSASQYQNQLPSIEIVEMDNTKQLPHVEKPDEFIEQVRILFADEE</sequence>
<dbReference type="Proteomes" id="UP000823902">
    <property type="component" value="Unassembled WGS sequence"/>
</dbReference>
<dbReference type="InterPro" id="IPR029058">
    <property type="entry name" value="AB_hydrolase_fold"/>
</dbReference>
<dbReference type="Gene3D" id="3.40.50.1820">
    <property type="entry name" value="alpha/beta hydrolase"/>
    <property type="match status" value="1"/>
</dbReference>
<dbReference type="Pfam" id="PF12697">
    <property type="entry name" value="Abhydrolase_6"/>
    <property type="match status" value="1"/>
</dbReference>
<evidence type="ECO:0000313" key="2">
    <source>
        <dbReference type="EMBL" id="HJC75415.1"/>
    </source>
</evidence>
<comment type="caution">
    <text evidence="2">The sequence shown here is derived from an EMBL/GenBank/DDBJ whole genome shotgun (WGS) entry which is preliminary data.</text>
</comment>
<keyword evidence="2" id="KW-0378">Hydrolase</keyword>
<dbReference type="InterPro" id="IPR000073">
    <property type="entry name" value="AB_hydrolase_1"/>
</dbReference>
<organism evidence="2 3">
    <name type="scientific">Candidatus Mediterraneibacter faecavium</name>
    <dbReference type="NCBI Taxonomy" id="2838668"/>
    <lineage>
        <taxon>Bacteria</taxon>
        <taxon>Bacillati</taxon>
        <taxon>Bacillota</taxon>
        <taxon>Clostridia</taxon>
        <taxon>Lachnospirales</taxon>
        <taxon>Lachnospiraceae</taxon>
        <taxon>Mediterraneibacter</taxon>
    </lineage>
</organism>
<proteinExistence type="predicted"/>
<dbReference type="PANTHER" id="PTHR46438:SF2">
    <property type="entry name" value="ALPHA_BETA-HYDROLASES SUPERFAMILY PROTEIN"/>
    <property type="match status" value="1"/>
</dbReference>